<accession>A0A914WET4</accession>
<feature type="transmembrane region" description="Helical" evidence="5">
    <location>
        <begin position="34"/>
        <end position="55"/>
    </location>
</feature>
<organism evidence="6 7">
    <name type="scientific">Plectus sambesii</name>
    <dbReference type="NCBI Taxonomy" id="2011161"/>
    <lineage>
        <taxon>Eukaryota</taxon>
        <taxon>Metazoa</taxon>
        <taxon>Ecdysozoa</taxon>
        <taxon>Nematoda</taxon>
        <taxon>Chromadorea</taxon>
        <taxon>Plectida</taxon>
        <taxon>Plectina</taxon>
        <taxon>Plectoidea</taxon>
        <taxon>Plectidae</taxon>
        <taxon>Plectus</taxon>
    </lineage>
</organism>
<keyword evidence="2 5" id="KW-0812">Transmembrane</keyword>
<keyword evidence="6" id="KW-1185">Reference proteome</keyword>
<dbReference type="AlphaFoldDB" id="A0A914WET4"/>
<sequence length="227" mass="25650">MSKLPDTMEQLWDENAAKYKCCCRSVHVKQATTYIGYAQLFVTMLCVAVLGYYYVQITNGHVSADHWLNHYNTEKYMSSLMLAVLLQLVIVTLMLHGAKMERRSYLLPFIVFATIGVFLGFLQIMYDVTKLLKQARGDMTSDLSPENNQLMSHLIGTMVHTWCVGVVWRLYTFLGDKKIAQQIGAQLATQVAFQYGDIPHGYMGLPDPPPYADTVISDKHPLTLSLA</sequence>
<keyword evidence="4 5" id="KW-0472">Membrane</keyword>
<evidence type="ECO:0000256" key="5">
    <source>
        <dbReference type="SAM" id="Phobius"/>
    </source>
</evidence>
<evidence type="ECO:0000256" key="1">
    <source>
        <dbReference type="ARBA" id="ARBA00004127"/>
    </source>
</evidence>
<evidence type="ECO:0000256" key="3">
    <source>
        <dbReference type="ARBA" id="ARBA00022989"/>
    </source>
</evidence>
<evidence type="ECO:0000256" key="2">
    <source>
        <dbReference type="ARBA" id="ARBA00022692"/>
    </source>
</evidence>
<comment type="subcellular location">
    <subcellularLocation>
        <location evidence="1">Endomembrane system</location>
        <topology evidence="1">Multi-pass membrane protein</topology>
    </subcellularLocation>
</comment>
<dbReference type="GO" id="GO:0005765">
    <property type="term" value="C:lysosomal membrane"/>
    <property type="evidence" value="ECO:0007669"/>
    <property type="project" value="TreeGrafter"/>
</dbReference>
<keyword evidence="3 5" id="KW-1133">Transmembrane helix</keyword>
<dbReference type="PANTHER" id="PTHR12479">
    <property type="entry name" value="LYSOSOMAL-ASSOCIATED TRANSMEMBRANE PROTEIN"/>
    <property type="match status" value="1"/>
</dbReference>
<dbReference type="Proteomes" id="UP000887566">
    <property type="component" value="Unplaced"/>
</dbReference>
<dbReference type="WBParaSite" id="PSAMB.scaffold3969size16205.g23058.t1">
    <property type="protein sequence ID" value="PSAMB.scaffold3969size16205.g23058.t1"/>
    <property type="gene ID" value="PSAMB.scaffold3969size16205.g23058"/>
</dbReference>
<protein>
    <submittedName>
        <fullName evidence="7">Uncharacterized protein</fullName>
    </submittedName>
</protein>
<feature type="transmembrane region" description="Helical" evidence="5">
    <location>
        <begin position="105"/>
        <end position="126"/>
    </location>
</feature>
<feature type="transmembrane region" description="Helical" evidence="5">
    <location>
        <begin position="150"/>
        <end position="171"/>
    </location>
</feature>
<dbReference type="PANTHER" id="PTHR12479:SF13">
    <property type="entry name" value="DUF4149 DOMAIN-CONTAINING PROTEIN"/>
    <property type="match status" value="1"/>
</dbReference>
<evidence type="ECO:0000313" key="7">
    <source>
        <dbReference type="WBParaSite" id="PSAMB.scaffold3969size16205.g23058.t1"/>
    </source>
</evidence>
<dbReference type="GO" id="GO:0012505">
    <property type="term" value="C:endomembrane system"/>
    <property type="evidence" value="ECO:0007669"/>
    <property type="project" value="UniProtKB-SubCell"/>
</dbReference>
<reference evidence="7" key="1">
    <citation type="submission" date="2022-11" db="UniProtKB">
        <authorList>
            <consortium name="WormBaseParasite"/>
        </authorList>
    </citation>
    <scope>IDENTIFICATION</scope>
</reference>
<evidence type="ECO:0000313" key="6">
    <source>
        <dbReference type="Proteomes" id="UP000887566"/>
    </source>
</evidence>
<dbReference type="InterPro" id="IPR051115">
    <property type="entry name" value="LAPTM_transporter"/>
</dbReference>
<proteinExistence type="predicted"/>
<evidence type="ECO:0000256" key="4">
    <source>
        <dbReference type="ARBA" id="ARBA00023136"/>
    </source>
</evidence>
<feature type="transmembrane region" description="Helical" evidence="5">
    <location>
        <begin position="75"/>
        <end position="98"/>
    </location>
</feature>
<name>A0A914WET4_9BILA</name>